<organism evidence="2 3">
    <name type="scientific">Hypsizygus marmoreus</name>
    <name type="common">White beech mushroom</name>
    <name type="synonym">Agaricus marmoreus</name>
    <dbReference type="NCBI Taxonomy" id="39966"/>
    <lineage>
        <taxon>Eukaryota</taxon>
        <taxon>Fungi</taxon>
        <taxon>Dikarya</taxon>
        <taxon>Basidiomycota</taxon>
        <taxon>Agaricomycotina</taxon>
        <taxon>Agaricomycetes</taxon>
        <taxon>Agaricomycetidae</taxon>
        <taxon>Agaricales</taxon>
        <taxon>Tricholomatineae</taxon>
        <taxon>Lyophyllaceae</taxon>
        <taxon>Hypsizygus</taxon>
    </lineage>
</organism>
<keyword evidence="3" id="KW-1185">Reference proteome</keyword>
<reference evidence="2" key="1">
    <citation type="submission" date="2018-04" db="EMBL/GenBank/DDBJ databases">
        <title>Whole genome sequencing of Hypsizygus marmoreus.</title>
        <authorList>
            <person name="Choi I.-G."/>
            <person name="Min B."/>
            <person name="Kim J.-G."/>
            <person name="Kim S."/>
            <person name="Oh Y.-L."/>
            <person name="Kong W.-S."/>
            <person name="Park H."/>
            <person name="Jeong J."/>
            <person name="Song E.-S."/>
        </authorList>
    </citation>
    <scope>NUCLEOTIDE SEQUENCE [LARGE SCALE GENOMIC DNA]</scope>
    <source>
        <strain evidence="2">51987-8</strain>
    </source>
</reference>
<proteinExistence type="predicted"/>
<evidence type="ECO:0000313" key="2">
    <source>
        <dbReference type="EMBL" id="RDB15162.1"/>
    </source>
</evidence>
<evidence type="ECO:0000256" key="1">
    <source>
        <dbReference type="SAM" id="MobiDB-lite"/>
    </source>
</evidence>
<dbReference type="Proteomes" id="UP000076154">
    <property type="component" value="Unassembled WGS sequence"/>
</dbReference>
<accession>A0A369J192</accession>
<comment type="caution">
    <text evidence="2">The sequence shown here is derived from an EMBL/GenBank/DDBJ whole genome shotgun (WGS) entry which is preliminary data.</text>
</comment>
<feature type="region of interest" description="Disordered" evidence="1">
    <location>
        <begin position="173"/>
        <end position="202"/>
    </location>
</feature>
<name>A0A369J192_HYPMA</name>
<feature type="compositionally biased region" description="Low complexity" evidence="1">
    <location>
        <begin position="176"/>
        <end position="188"/>
    </location>
</feature>
<gene>
    <name evidence="2" type="ORF">Hypma_004862</name>
</gene>
<evidence type="ECO:0000313" key="3">
    <source>
        <dbReference type="Proteomes" id="UP000076154"/>
    </source>
</evidence>
<sequence length="490" mass="56082">MLTVCSLTVGTTRQWVDTSFQRSRWNDFSANEQRLIRERFKDIYDGVLDREDFVVISPVWLGAKTNLIIHMPKLGIFTFIPARRPATDLRQLERSDLDLFFDFDPFWEDVDRLTRMDLERALKRLIIHQHAYLVGLVLEARADVEDFLHSTLAHHSQHLARLKYMIGQAHAQAGPSTTTTTSSTATSTLDPFGGHEQPTIDQPPSAMIEEWMEFEKRVWERIWRDVLITLQRFFLMSHFGNLDLVLAALQDFTIDGLSQVMMFVDDNGYIRHDVPFNGRVIYIVLTIIFYSSSSDVSLRGNHLGNLEGLPRFIPEVVWVQAAALAHIALQLIVDSGCLDPWTMQTVPRYKTLKKNLFAVVFARYRDHRWTRLTSDPYHQYLPMITRNILENAAAIDDYLFEQATSYPPAMTFGNTEISSRSVLGFQPLRSVNFRVREADGFTDLDIDPDLLKNPPYTEVPIAGVSKSTASVMDVEEYLGCGFYKGGTTLT</sequence>
<dbReference type="AlphaFoldDB" id="A0A369J192"/>
<dbReference type="EMBL" id="LUEZ02000195">
    <property type="protein sequence ID" value="RDB15162.1"/>
    <property type="molecule type" value="Genomic_DNA"/>
</dbReference>
<protein>
    <submittedName>
        <fullName evidence="2">Uncharacterized protein</fullName>
    </submittedName>
</protein>
<dbReference type="InParanoid" id="A0A369J192"/>